<organism evidence="1 2">
    <name type="scientific">Cyclocybe aegerita</name>
    <name type="common">Black poplar mushroom</name>
    <name type="synonym">Agrocybe aegerita</name>
    <dbReference type="NCBI Taxonomy" id="1973307"/>
    <lineage>
        <taxon>Eukaryota</taxon>
        <taxon>Fungi</taxon>
        <taxon>Dikarya</taxon>
        <taxon>Basidiomycota</taxon>
        <taxon>Agaricomycotina</taxon>
        <taxon>Agaricomycetes</taxon>
        <taxon>Agaricomycetidae</taxon>
        <taxon>Agaricales</taxon>
        <taxon>Agaricineae</taxon>
        <taxon>Bolbitiaceae</taxon>
        <taxon>Cyclocybe</taxon>
    </lineage>
</organism>
<dbReference type="Proteomes" id="UP000467700">
    <property type="component" value="Unassembled WGS sequence"/>
</dbReference>
<reference evidence="1 2" key="1">
    <citation type="submission" date="2020-01" db="EMBL/GenBank/DDBJ databases">
        <authorList>
            <person name="Gupta K D."/>
        </authorList>
    </citation>
    <scope>NUCLEOTIDE SEQUENCE [LARGE SCALE GENOMIC DNA]</scope>
</reference>
<keyword evidence="2" id="KW-1185">Reference proteome</keyword>
<proteinExistence type="predicted"/>
<dbReference type="EMBL" id="CACVBS010000056">
    <property type="protein sequence ID" value="CAA7266725.1"/>
    <property type="molecule type" value="Genomic_DNA"/>
</dbReference>
<gene>
    <name evidence="1" type="ORF">AAE3_LOCUS9017</name>
</gene>
<dbReference type="AlphaFoldDB" id="A0A8S0W1S0"/>
<evidence type="ECO:0000313" key="1">
    <source>
        <dbReference type="EMBL" id="CAA7266725.1"/>
    </source>
</evidence>
<comment type="caution">
    <text evidence="1">The sequence shown here is derived from an EMBL/GenBank/DDBJ whole genome shotgun (WGS) entry which is preliminary data.</text>
</comment>
<accession>A0A8S0W1S0</accession>
<sequence>MSESSSHDGITSVASDGSNRYLTNNDFVSIDMETLTVHDAMQRIIDRKFCENLADREIPRPGQKSISKGKKFFSCLLCAYISPHKATMRRHMKRQDHEERTLFYCEDFYCPGACATHEGYFFSFAELAVHLLENDIVARDQAYANGDHERAHSYEHCIQALLTAMPTAVYQGAA</sequence>
<protein>
    <submittedName>
        <fullName evidence="1">Uncharacterized protein</fullName>
    </submittedName>
</protein>
<name>A0A8S0W1S0_CYCAE</name>
<evidence type="ECO:0000313" key="2">
    <source>
        <dbReference type="Proteomes" id="UP000467700"/>
    </source>
</evidence>